<dbReference type="Gene3D" id="3.40.50.720">
    <property type="entry name" value="NAD(P)-binding Rossmann-like Domain"/>
    <property type="match status" value="1"/>
</dbReference>
<dbReference type="STRING" id="747525.W4JUU9"/>
<proteinExistence type="inferred from homology"/>
<dbReference type="PIRSF" id="PIRSF001439">
    <property type="entry name" value="CryM"/>
    <property type="match status" value="1"/>
</dbReference>
<dbReference type="FunCoup" id="W4JUU9">
    <property type="interactions" value="315"/>
</dbReference>
<dbReference type="HOGENOM" id="CLU_042088_0_0_1"/>
<protein>
    <recommendedName>
        <fullName evidence="4">Ornithine cyclodeaminase</fullName>
    </recommendedName>
</protein>
<dbReference type="RefSeq" id="XP_009551552.1">
    <property type="nucleotide sequence ID" value="XM_009553257.1"/>
</dbReference>
<name>W4JUU9_HETIT</name>
<evidence type="ECO:0000256" key="1">
    <source>
        <dbReference type="ARBA" id="ARBA00008903"/>
    </source>
</evidence>
<reference evidence="2 3" key="1">
    <citation type="journal article" date="2012" name="New Phytol.">
        <title>Insight into trade-off between wood decay and parasitism from the genome of a fungal forest pathogen.</title>
        <authorList>
            <person name="Olson A."/>
            <person name="Aerts A."/>
            <person name="Asiegbu F."/>
            <person name="Belbahri L."/>
            <person name="Bouzid O."/>
            <person name="Broberg A."/>
            <person name="Canback B."/>
            <person name="Coutinho P.M."/>
            <person name="Cullen D."/>
            <person name="Dalman K."/>
            <person name="Deflorio G."/>
            <person name="van Diepen L.T."/>
            <person name="Dunand C."/>
            <person name="Duplessis S."/>
            <person name="Durling M."/>
            <person name="Gonthier P."/>
            <person name="Grimwood J."/>
            <person name="Fossdal C.G."/>
            <person name="Hansson D."/>
            <person name="Henrissat B."/>
            <person name="Hietala A."/>
            <person name="Himmelstrand K."/>
            <person name="Hoffmeister D."/>
            <person name="Hogberg N."/>
            <person name="James T.Y."/>
            <person name="Karlsson M."/>
            <person name="Kohler A."/>
            <person name="Kues U."/>
            <person name="Lee Y.H."/>
            <person name="Lin Y.C."/>
            <person name="Lind M."/>
            <person name="Lindquist E."/>
            <person name="Lombard V."/>
            <person name="Lucas S."/>
            <person name="Lunden K."/>
            <person name="Morin E."/>
            <person name="Murat C."/>
            <person name="Park J."/>
            <person name="Raffaello T."/>
            <person name="Rouze P."/>
            <person name="Salamov A."/>
            <person name="Schmutz J."/>
            <person name="Solheim H."/>
            <person name="Stahlberg J."/>
            <person name="Velez H."/>
            <person name="de Vries R.P."/>
            <person name="Wiebenga A."/>
            <person name="Woodward S."/>
            <person name="Yakovlev I."/>
            <person name="Garbelotto M."/>
            <person name="Martin F."/>
            <person name="Grigoriev I.V."/>
            <person name="Stenlid J."/>
        </authorList>
    </citation>
    <scope>NUCLEOTIDE SEQUENCE [LARGE SCALE GENOMIC DNA]</scope>
    <source>
        <strain evidence="2 3">TC 32-1</strain>
    </source>
</reference>
<dbReference type="KEGG" id="hir:HETIRDRAFT_328456"/>
<keyword evidence="3" id="KW-1185">Reference proteome</keyword>
<dbReference type="OrthoDB" id="41492at2759"/>
<dbReference type="SUPFAM" id="SSF51735">
    <property type="entry name" value="NAD(P)-binding Rossmann-fold domains"/>
    <property type="match status" value="1"/>
</dbReference>
<dbReference type="InterPro" id="IPR023401">
    <property type="entry name" value="ODC_N"/>
</dbReference>
<dbReference type="EMBL" id="KI925464">
    <property type="protein sequence ID" value="ETW76671.1"/>
    <property type="molecule type" value="Genomic_DNA"/>
</dbReference>
<dbReference type="InterPro" id="IPR036291">
    <property type="entry name" value="NAD(P)-bd_dom_sf"/>
</dbReference>
<dbReference type="Pfam" id="PF02423">
    <property type="entry name" value="OCD_Mu_crystall"/>
    <property type="match status" value="1"/>
</dbReference>
<gene>
    <name evidence="2" type="ORF">HETIRDRAFT_328456</name>
</gene>
<evidence type="ECO:0000313" key="3">
    <source>
        <dbReference type="Proteomes" id="UP000030671"/>
    </source>
</evidence>
<dbReference type="InterPro" id="IPR003462">
    <property type="entry name" value="ODC_Mu_crystall"/>
</dbReference>
<organism evidence="2 3">
    <name type="scientific">Heterobasidion irregulare (strain TC 32-1)</name>
    <dbReference type="NCBI Taxonomy" id="747525"/>
    <lineage>
        <taxon>Eukaryota</taxon>
        <taxon>Fungi</taxon>
        <taxon>Dikarya</taxon>
        <taxon>Basidiomycota</taxon>
        <taxon>Agaricomycotina</taxon>
        <taxon>Agaricomycetes</taxon>
        <taxon>Russulales</taxon>
        <taxon>Bondarzewiaceae</taxon>
        <taxon>Heterobasidion</taxon>
        <taxon>Heterobasidion annosum species complex</taxon>
    </lineage>
</organism>
<dbReference type="PANTHER" id="PTHR13812:SF19">
    <property type="entry name" value="KETIMINE REDUCTASE MU-CRYSTALLIN"/>
    <property type="match status" value="1"/>
</dbReference>
<dbReference type="GO" id="GO:0005737">
    <property type="term" value="C:cytoplasm"/>
    <property type="evidence" value="ECO:0007669"/>
    <property type="project" value="TreeGrafter"/>
</dbReference>
<sequence>MSLLVLSGPDVDRVTSALTSETLQNLMAEVFFYISANKNIVTPQRSGIEMSKFRALFMPSRIAGVGTSIKVVSVPTGPSRGLPGSTLVIDEDTGAAKAIVNASNLTALRTAAGSTLATALLHPPDDALFRTLVAFGAGKQIQAHVDLLLTTYQSLKEVTIVNRSLNERITGLVSYLRSRHPSVVFKIGVTSISSELFDLQATVTSADIICTATSSSVPLFPSEWVRPGVHLILVGSYTPSMHEIDTELVRRGGVIVVDSREACLVEAGELLTAGIKEENIVEIGQLVQEIGHEDGQWKWKRNDEVVTRLSNVGDVTIFKSVGVGAQDVAIAAAVVERAKEMGVGVTVKDYSE</sequence>
<dbReference type="PANTHER" id="PTHR13812">
    <property type="entry name" value="KETIMINE REDUCTASE MU-CRYSTALLIN"/>
    <property type="match status" value="1"/>
</dbReference>
<evidence type="ECO:0008006" key="4">
    <source>
        <dbReference type="Google" id="ProtNLM"/>
    </source>
</evidence>
<accession>W4JUU9</accession>
<dbReference type="Gene3D" id="3.30.1780.10">
    <property type="entry name" value="ornithine cyclodeaminase, domain 1"/>
    <property type="match status" value="1"/>
</dbReference>
<evidence type="ECO:0000313" key="2">
    <source>
        <dbReference type="EMBL" id="ETW76671.1"/>
    </source>
</evidence>
<dbReference type="InParanoid" id="W4JUU9"/>
<dbReference type="AlphaFoldDB" id="W4JUU9"/>
<dbReference type="eggNOG" id="KOG3007">
    <property type="taxonomic scope" value="Eukaryota"/>
</dbReference>
<dbReference type="Proteomes" id="UP000030671">
    <property type="component" value="Unassembled WGS sequence"/>
</dbReference>
<dbReference type="GeneID" id="20671417"/>
<comment type="similarity">
    <text evidence="1">Belongs to the ornithine cyclodeaminase/mu-crystallin family.</text>
</comment>